<organism evidence="1 2">
    <name type="scientific">Brevundimonas phage vB_BpoS-Kikimora</name>
    <dbReference type="NCBI Taxonomy" id="2948601"/>
    <lineage>
        <taxon>Viruses</taxon>
        <taxon>Duplodnaviria</taxon>
        <taxon>Heunggongvirae</taxon>
        <taxon>Uroviricota</taxon>
        <taxon>Caudoviricetes</taxon>
        <taxon>Jeanschmidtviridae</taxon>
        <taxon>Kikimoravirus</taxon>
        <taxon>Kikimoravirus kikimora</taxon>
    </lineage>
</organism>
<name>A0A9E7MS91_9CAUD</name>
<keyword evidence="2" id="KW-1185">Reference proteome</keyword>
<dbReference type="Proteomes" id="UP001056576">
    <property type="component" value="Segment"/>
</dbReference>
<dbReference type="EMBL" id="ON529857">
    <property type="protein sequence ID" value="USN15509.1"/>
    <property type="molecule type" value="Genomic_DNA"/>
</dbReference>
<accession>A0A9E7MS91</accession>
<evidence type="ECO:0000313" key="1">
    <source>
        <dbReference type="EMBL" id="USN15509.1"/>
    </source>
</evidence>
<reference evidence="1 2" key="1">
    <citation type="submission" date="2022-05" db="EMBL/GenBank/DDBJ databases">
        <authorList>
            <person name="Friedrich I."/>
            <person name="Poehlein A."/>
            <person name="Schneider D."/>
            <person name="Hertel R."/>
            <person name="Daniel R."/>
        </authorList>
    </citation>
    <scope>NUCLEOTIDE SEQUENCE [LARGE SCALE GENOMIC DNA]</scope>
</reference>
<protein>
    <submittedName>
        <fullName evidence="1">Uncharacterized protein</fullName>
    </submittedName>
</protein>
<evidence type="ECO:0000313" key="2">
    <source>
        <dbReference type="Proteomes" id="UP001056576"/>
    </source>
</evidence>
<proteinExistence type="predicted"/>
<sequence length="215" mass="22567">MVSPSRGDVSRRRDVLRRLFPAAFRKEASSCLRGNRTSSPYSLSSPRSSARVVRSDASLIQGLGLSTGTCATSGRRGCLCGDYWHCSTPTSTKKNAPAFRPGRSSEVHHPLLAVAREILPGFAGATGRHDVVPGGRQVLPAPTHGDDAIMNVARVSAALLHGARMPEILPPAMAKAPAGVGVAGLRMVDRPRPDEIVSGMGDALELGLQNSLLSG</sequence>
<gene>
    <name evidence="1" type="ORF">KIKIMORA_03730</name>
</gene>